<evidence type="ECO:0000313" key="2">
    <source>
        <dbReference type="Proteomes" id="UP000044377"/>
    </source>
</evidence>
<dbReference type="STRING" id="1109412.BN1221_02254"/>
<protein>
    <submittedName>
        <fullName evidence="1">Uncharacterized protein</fullName>
    </submittedName>
</protein>
<reference evidence="2" key="1">
    <citation type="submission" date="2015-01" db="EMBL/GenBank/DDBJ databases">
        <authorList>
            <person name="Paterson Steve"/>
        </authorList>
    </citation>
    <scope>NUCLEOTIDE SEQUENCE [LARGE SCALE GENOMIC DNA]</scope>
    <source>
        <strain evidence="2">OBR1</strain>
    </source>
</reference>
<organism evidence="1 2">
    <name type="scientific">Brenneria goodwinii</name>
    <dbReference type="NCBI Taxonomy" id="1109412"/>
    <lineage>
        <taxon>Bacteria</taxon>
        <taxon>Pseudomonadati</taxon>
        <taxon>Pseudomonadota</taxon>
        <taxon>Gammaproteobacteria</taxon>
        <taxon>Enterobacterales</taxon>
        <taxon>Pectobacteriaceae</taxon>
        <taxon>Brenneria</taxon>
    </lineage>
</organism>
<sequence>MRRDRLALMVSRNKFQWLSCIISSAYFKYYRINFSIYRAFETI</sequence>
<dbReference type="Proteomes" id="UP000044377">
    <property type="component" value="Unassembled WGS sequence"/>
</dbReference>
<gene>
    <name evidence="1" type="ORF">BN1221_02254</name>
</gene>
<evidence type="ECO:0000313" key="1">
    <source>
        <dbReference type="EMBL" id="CPR16748.1"/>
    </source>
</evidence>
<name>A0A0G4JVA7_9GAMM</name>
<proteinExistence type="predicted"/>
<dbReference type="AlphaFoldDB" id="A0A0G4JVA7"/>
<keyword evidence="2" id="KW-1185">Reference proteome</keyword>
<dbReference type="EMBL" id="CGIG01000001">
    <property type="protein sequence ID" value="CPR16748.1"/>
    <property type="molecule type" value="Genomic_DNA"/>
</dbReference>
<accession>A0A0G4JVA7</accession>